<protein>
    <submittedName>
        <fullName evidence="1">Uncharacterized protein</fullName>
    </submittedName>
</protein>
<name>A0A9K3IZI2_HELAN</name>
<accession>A0A9K3IZI2</accession>
<keyword evidence="2" id="KW-1185">Reference proteome</keyword>
<gene>
    <name evidence="1" type="ORF">HanXRQr2_Chr05g0216861</name>
</gene>
<comment type="caution">
    <text evidence="1">The sequence shown here is derived from an EMBL/GenBank/DDBJ whole genome shotgun (WGS) entry which is preliminary data.</text>
</comment>
<dbReference type="Gramene" id="mRNA:HanXRQr2_Chr05g0216861">
    <property type="protein sequence ID" value="mRNA:HanXRQr2_Chr05g0216861"/>
    <property type="gene ID" value="HanXRQr2_Chr05g0216861"/>
</dbReference>
<organism evidence="1 2">
    <name type="scientific">Helianthus annuus</name>
    <name type="common">Common sunflower</name>
    <dbReference type="NCBI Taxonomy" id="4232"/>
    <lineage>
        <taxon>Eukaryota</taxon>
        <taxon>Viridiplantae</taxon>
        <taxon>Streptophyta</taxon>
        <taxon>Embryophyta</taxon>
        <taxon>Tracheophyta</taxon>
        <taxon>Spermatophyta</taxon>
        <taxon>Magnoliopsida</taxon>
        <taxon>eudicotyledons</taxon>
        <taxon>Gunneridae</taxon>
        <taxon>Pentapetalae</taxon>
        <taxon>asterids</taxon>
        <taxon>campanulids</taxon>
        <taxon>Asterales</taxon>
        <taxon>Asteraceae</taxon>
        <taxon>Asteroideae</taxon>
        <taxon>Heliantheae alliance</taxon>
        <taxon>Heliantheae</taxon>
        <taxon>Helianthus</taxon>
    </lineage>
</organism>
<dbReference type="AlphaFoldDB" id="A0A9K3IZI2"/>
<reference evidence="1" key="1">
    <citation type="journal article" date="2017" name="Nature">
        <title>The sunflower genome provides insights into oil metabolism, flowering and Asterid evolution.</title>
        <authorList>
            <person name="Badouin H."/>
            <person name="Gouzy J."/>
            <person name="Grassa C.J."/>
            <person name="Murat F."/>
            <person name="Staton S.E."/>
            <person name="Cottret L."/>
            <person name="Lelandais-Briere C."/>
            <person name="Owens G.L."/>
            <person name="Carrere S."/>
            <person name="Mayjonade B."/>
            <person name="Legrand L."/>
            <person name="Gill N."/>
            <person name="Kane N.C."/>
            <person name="Bowers J.E."/>
            <person name="Hubner S."/>
            <person name="Bellec A."/>
            <person name="Berard A."/>
            <person name="Berges H."/>
            <person name="Blanchet N."/>
            <person name="Boniface M.C."/>
            <person name="Brunel D."/>
            <person name="Catrice O."/>
            <person name="Chaidir N."/>
            <person name="Claudel C."/>
            <person name="Donnadieu C."/>
            <person name="Faraut T."/>
            <person name="Fievet G."/>
            <person name="Helmstetter N."/>
            <person name="King M."/>
            <person name="Knapp S.J."/>
            <person name="Lai Z."/>
            <person name="Le Paslier M.C."/>
            <person name="Lippi Y."/>
            <person name="Lorenzon L."/>
            <person name="Mandel J.R."/>
            <person name="Marage G."/>
            <person name="Marchand G."/>
            <person name="Marquand E."/>
            <person name="Bret-Mestries E."/>
            <person name="Morien E."/>
            <person name="Nambeesan S."/>
            <person name="Nguyen T."/>
            <person name="Pegot-Espagnet P."/>
            <person name="Pouilly N."/>
            <person name="Raftis F."/>
            <person name="Sallet E."/>
            <person name="Schiex T."/>
            <person name="Thomas J."/>
            <person name="Vandecasteele C."/>
            <person name="Vares D."/>
            <person name="Vear F."/>
            <person name="Vautrin S."/>
            <person name="Crespi M."/>
            <person name="Mangin B."/>
            <person name="Burke J.M."/>
            <person name="Salse J."/>
            <person name="Munos S."/>
            <person name="Vincourt P."/>
            <person name="Rieseberg L.H."/>
            <person name="Langlade N.B."/>
        </authorList>
    </citation>
    <scope>NUCLEOTIDE SEQUENCE</scope>
    <source>
        <tissue evidence="1">Leaves</tissue>
    </source>
</reference>
<reference evidence="1" key="2">
    <citation type="submission" date="2020-06" db="EMBL/GenBank/DDBJ databases">
        <title>Helianthus annuus Genome sequencing and assembly Release 2.</title>
        <authorList>
            <person name="Gouzy J."/>
            <person name="Langlade N."/>
            <person name="Munos S."/>
        </authorList>
    </citation>
    <scope>NUCLEOTIDE SEQUENCE</scope>
    <source>
        <tissue evidence="1">Leaves</tissue>
    </source>
</reference>
<dbReference type="EMBL" id="MNCJ02000320">
    <property type="protein sequence ID" value="KAF5806053.1"/>
    <property type="molecule type" value="Genomic_DNA"/>
</dbReference>
<evidence type="ECO:0000313" key="2">
    <source>
        <dbReference type="Proteomes" id="UP000215914"/>
    </source>
</evidence>
<proteinExistence type="predicted"/>
<evidence type="ECO:0000313" key="1">
    <source>
        <dbReference type="EMBL" id="KAF5806053.1"/>
    </source>
</evidence>
<dbReference type="Proteomes" id="UP000215914">
    <property type="component" value="Unassembled WGS sequence"/>
</dbReference>
<sequence>MDIIVQSLYLHFEEQGCNISIRYILSMRFCCTDNKNGKRNRNRGSLLHNRYRVTRYLSVLHERFHRFKIFGSVRPACGRLIMYHMVALIAERQKGTFTNRFLS</sequence>